<proteinExistence type="predicted"/>
<protein>
    <recommendedName>
        <fullName evidence="4">WXG100 family type VII secretion target</fullName>
    </recommendedName>
</protein>
<evidence type="ECO:0000313" key="3">
    <source>
        <dbReference type="Proteomes" id="UP000215043"/>
    </source>
</evidence>
<accession>A0A223RZ82</accession>
<sequence length="253" mass="27376">MNSIAAQVDDKVDEIEVKIQEFFAKANDILSWVPDSFSHLIDPIKKGLRDISQKMQEFWKDVKRFLVTERGDPDALKRAGEQWMNQVGNPVHDTAGDIALPELRTYLEWDGRAAEAYKALVPAQAEGLKGIKGLAEQLRRSLTNLGNAIESFWTAVLIALGAFVVAIVAAIVEACGIVTLPAAIPTLLGAVGAVIGLIATAVSSTMSVVDTINTEQTAINQKIRDLGDEWTRSSADLSDATASDGDTSNWRVD</sequence>
<dbReference type="RefSeq" id="WP_043575238.1">
    <property type="nucleotide sequence ID" value="NZ_KN214177.1"/>
</dbReference>
<dbReference type="EMBL" id="CP022752">
    <property type="protein sequence ID" value="ASU81158.1"/>
    <property type="molecule type" value="Genomic_DNA"/>
</dbReference>
<dbReference type="AlphaFoldDB" id="A0A223RZ82"/>
<dbReference type="KEGG" id="aey:CDG81_15365"/>
<keyword evidence="1" id="KW-0472">Membrane</keyword>
<keyword evidence="1" id="KW-1133">Transmembrane helix</keyword>
<feature type="transmembrane region" description="Helical" evidence="1">
    <location>
        <begin position="152"/>
        <end position="172"/>
    </location>
</feature>
<evidence type="ECO:0008006" key="4">
    <source>
        <dbReference type="Google" id="ProtNLM"/>
    </source>
</evidence>
<gene>
    <name evidence="2" type="ORF">CDG81_15365</name>
</gene>
<organism evidence="2 3">
    <name type="scientific">Actinopolyspora erythraea</name>
    <dbReference type="NCBI Taxonomy" id="414996"/>
    <lineage>
        <taxon>Bacteria</taxon>
        <taxon>Bacillati</taxon>
        <taxon>Actinomycetota</taxon>
        <taxon>Actinomycetes</taxon>
        <taxon>Actinopolysporales</taxon>
        <taxon>Actinopolysporaceae</taxon>
        <taxon>Actinopolyspora</taxon>
    </lineage>
</organism>
<name>A0A223RZ82_9ACTN</name>
<evidence type="ECO:0000313" key="2">
    <source>
        <dbReference type="EMBL" id="ASU81158.1"/>
    </source>
</evidence>
<keyword evidence="1" id="KW-0812">Transmembrane</keyword>
<dbReference type="Proteomes" id="UP000215043">
    <property type="component" value="Chromosome"/>
</dbReference>
<reference evidence="2 3" key="1">
    <citation type="submission" date="2017-08" db="EMBL/GenBank/DDBJ databases">
        <title>The complete genome sequence of moderately halophilic actinomycete Actinopolyspora erythraea YIM 90600, the producer of novel erythromycin, novel actinopolysporins A-C and tubercidin.</title>
        <authorList>
            <person name="Yin M."/>
            <person name="Tang S."/>
        </authorList>
    </citation>
    <scope>NUCLEOTIDE SEQUENCE [LARGE SCALE GENOMIC DNA]</scope>
    <source>
        <strain evidence="2 3">YIM 90600</strain>
    </source>
</reference>
<feature type="transmembrane region" description="Helical" evidence="1">
    <location>
        <begin position="178"/>
        <end position="202"/>
    </location>
</feature>
<dbReference type="OrthoDB" id="4746246at2"/>
<evidence type="ECO:0000256" key="1">
    <source>
        <dbReference type="SAM" id="Phobius"/>
    </source>
</evidence>